<dbReference type="InterPro" id="IPR041371">
    <property type="entry name" value="GH92_N"/>
</dbReference>
<dbReference type="SUPFAM" id="SSF48208">
    <property type="entry name" value="Six-hairpin glycosidases"/>
    <property type="match status" value="1"/>
</dbReference>
<dbReference type="FunFam" id="3.30.2080.10:FF:000001">
    <property type="entry name" value="Alpha-1,2-mannosidase subfamily"/>
    <property type="match status" value="1"/>
</dbReference>
<evidence type="ECO:0000256" key="5">
    <source>
        <dbReference type="SAM" id="SignalP"/>
    </source>
</evidence>
<dbReference type="EMBL" id="FLUM01000001">
    <property type="protein sequence ID" value="SBV97270.1"/>
    <property type="molecule type" value="Genomic_DNA"/>
</dbReference>
<feature type="region of interest" description="Disordered" evidence="4">
    <location>
        <begin position="736"/>
        <end position="759"/>
    </location>
</feature>
<dbReference type="InterPro" id="IPR012939">
    <property type="entry name" value="Glyco_hydro_92"/>
</dbReference>
<dbReference type="Gene3D" id="1.20.1610.10">
    <property type="entry name" value="alpha-1,2-mannosidases domains"/>
    <property type="match status" value="1"/>
</dbReference>
<evidence type="ECO:0000313" key="8">
    <source>
        <dbReference type="EMBL" id="SBV97270.1"/>
    </source>
</evidence>
<keyword evidence="5" id="KW-0732">Signal</keyword>
<dbReference type="InterPro" id="IPR050883">
    <property type="entry name" value="PNGase"/>
</dbReference>
<accession>A0A212JCU9</accession>
<dbReference type="InterPro" id="IPR008928">
    <property type="entry name" value="6-hairpin_glycosidase_sf"/>
</dbReference>
<evidence type="ECO:0000256" key="1">
    <source>
        <dbReference type="ARBA" id="ARBA00001913"/>
    </source>
</evidence>
<dbReference type="Gene3D" id="1.20.1050.60">
    <property type="entry name" value="alpha-1,2-mannosidase"/>
    <property type="match status" value="1"/>
</dbReference>
<sequence length="759" mass="88126">MMRRILLFLLIMPHLAYAQQINPVDYVNTLVGTMSKMELSAGNTYPAVCMPFAMHNWSAHTGKVGDNFQYAYQNNYLYGIRQTHQASLWIGDYGQFSLMPVSNKQQFVQEKRKSWYSHKTEIAKPHYYSVYLADHQAHVEVTPTERAACFRISYTHPDSAFLVVDAFNKGSYVKILKDDKKIIGYSSTKSGGAPSNFKNYFVMEFDKPLRDGAVWSKDTLYDNKLEIEDNHVGTILHFEMKEGEKLNVKVSSSYISFEQANINLKEIGNAGFDETKEKAYNIWNRELSKVKVSGGTDDQYKTFYSCLYRMLIFPRKFYEIDSEGKVVHYSPYTGKVHEGYMYADNGFWDTFRAQFPFMNLLYPQIVEEVLHSMTNIYQQSGWLPEWISPGHRDCMIGSHSSSIIADAYMKGITNVDIDLLYEAIMKNTRESNEKISSLGRLGAKEYNSMGFIPFDTGINQNVSRTLEYAYNDFCIYELSKMLNKPDEQINIFYNRSFNYRNLFDQETKLMRPKDSQGIFQKNFDPYRWGDHFTEGNSWQYTWFVPHDPIGLSNLMGSNQDFIEKMDSVFSQPQTYDISYYKRGIIHLIREMQNAEMGQYAHLNEPMHHMIYMYNYGAPWKTQYWVRMVMDRLYQATPDGYCGDEDNGQMSAWYVFSALGFYPLCPTANEYVFGSPLFQYSELTLANGNKVVVNAPKNSKQNIYVNSISIDKKEHSKNYISFSSLSKGVVIDFEMSDKENQERGTQPDAYPFSQTKQMKN</sequence>
<organism evidence="8">
    <name type="scientific">uncultured Dysgonomonas sp</name>
    <dbReference type="NCBI Taxonomy" id="206096"/>
    <lineage>
        <taxon>Bacteria</taxon>
        <taxon>Pseudomonadati</taxon>
        <taxon>Bacteroidota</taxon>
        <taxon>Bacteroidia</taxon>
        <taxon>Bacteroidales</taxon>
        <taxon>Dysgonomonadaceae</taxon>
        <taxon>Dysgonomonas</taxon>
        <taxon>environmental samples</taxon>
    </lineage>
</organism>
<keyword evidence="3" id="KW-0106">Calcium</keyword>
<dbReference type="AlphaFoldDB" id="A0A212JCU9"/>
<dbReference type="Pfam" id="PF07971">
    <property type="entry name" value="Glyco_hydro_92"/>
    <property type="match status" value="1"/>
</dbReference>
<dbReference type="InterPro" id="IPR014718">
    <property type="entry name" value="GH-type_carb-bd"/>
</dbReference>
<evidence type="ECO:0000259" key="7">
    <source>
        <dbReference type="Pfam" id="PF17678"/>
    </source>
</evidence>
<feature type="domain" description="Glycosyl hydrolase family 92" evidence="6">
    <location>
        <begin position="259"/>
        <end position="736"/>
    </location>
</feature>
<dbReference type="FunFam" id="1.20.1610.10:FF:000001">
    <property type="entry name" value="Putative alpha-1,2-mannosidase"/>
    <property type="match status" value="1"/>
</dbReference>
<dbReference type="GO" id="GO:0006516">
    <property type="term" value="P:glycoprotein catabolic process"/>
    <property type="evidence" value="ECO:0007669"/>
    <property type="project" value="TreeGrafter"/>
</dbReference>
<evidence type="ECO:0000256" key="2">
    <source>
        <dbReference type="ARBA" id="ARBA00011245"/>
    </source>
</evidence>
<dbReference type="GO" id="GO:0030246">
    <property type="term" value="F:carbohydrate binding"/>
    <property type="evidence" value="ECO:0007669"/>
    <property type="project" value="InterPro"/>
</dbReference>
<dbReference type="PANTHER" id="PTHR12143">
    <property type="entry name" value="PEPTIDE N-GLYCANASE PNGASE -RELATED"/>
    <property type="match status" value="1"/>
</dbReference>
<comment type="subunit">
    <text evidence="2">Monomer.</text>
</comment>
<feature type="signal peptide" evidence="5">
    <location>
        <begin position="1"/>
        <end position="18"/>
    </location>
</feature>
<dbReference type="InterPro" id="IPR005887">
    <property type="entry name" value="GH92_a_mannosidase_put"/>
</dbReference>
<evidence type="ECO:0000259" key="6">
    <source>
        <dbReference type="Pfam" id="PF07971"/>
    </source>
</evidence>
<reference evidence="8" key="1">
    <citation type="submission" date="2016-04" db="EMBL/GenBank/DDBJ databases">
        <authorList>
            <person name="Evans L.H."/>
            <person name="Alamgir A."/>
            <person name="Owens N."/>
            <person name="Weber N.D."/>
            <person name="Virtaneva K."/>
            <person name="Barbian K."/>
            <person name="Babar A."/>
            <person name="Rosenke K."/>
        </authorList>
    </citation>
    <scope>NUCLEOTIDE SEQUENCE</scope>
    <source>
        <strain evidence="8">86-1</strain>
    </source>
</reference>
<dbReference type="Gene3D" id="2.70.98.10">
    <property type="match status" value="1"/>
</dbReference>
<gene>
    <name evidence="8" type="ORF">KL86DYS1_11866</name>
</gene>
<evidence type="ECO:0000256" key="3">
    <source>
        <dbReference type="ARBA" id="ARBA00022837"/>
    </source>
</evidence>
<dbReference type="Pfam" id="PF17678">
    <property type="entry name" value="Glyco_hydro_92N"/>
    <property type="match status" value="1"/>
</dbReference>
<dbReference type="FunFam" id="1.20.1050.60:FF:000001">
    <property type="entry name" value="Putative alpha-1,2-mannosidase"/>
    <property type="match status" value="1"/>
</dbReference>
<dbReference type="NCBIfam" id="TIGR01180">
    <property type="entry name" value="aman2_put"/>
    <property type="match status" value="1"/>
</dbReference>
<protein>
    <submittedName>
        <fullName evidence="8">Putative alpha-1,2-mannosidase</fullName>
    </submittedName>
</protein>
<dbReference type="GO" id="GO:0005975">
    <property type="term" value="P:carbohydrate metabolic process"/>
    <property type="evidence" value="ECO:0007669"/>
    <property type="project" value="InterPro"/>
</dbReference>
<dbReference type="PANTHER" id="PTHR12143:SF43">
    <property type="entry name" value="PUTATIVE-RELATED"/>
    <property type="match status" value="1"/>
</dbReference>
<proteinExistence type="predicted"/>
<dbReference type="GO" id="GO:0005829">
    <property type="term" value="C:cytosol"/>
    <property type="evidence" value="ECO:0007669"/>
    <property type="project" value="TreeGrafter"/>
</dbReference>
<comment type="cofactor">
    <cofactor evidence="1">
        <name>Ca(2+)</name>
        <dbReference type="ChEBI" id="CHEBI:29108"/>
    </cofactor>
</comment>
<evidence type="ECO:0000256" key="4">
    <source>
        <dbReference type="SAM" id="MobiDB-lite"/>
    </source>
</evidence>
<feature type="domain" description="Glycosyl hydrolase family 92 N-terminal" evidence="7">
    <location>
        <begin position="26"/>
        <end position="253"/>
    </location>
</feature>
<dbReference type="GO" id="GO:0000224">
    <property type="term" value="F:peptide-N4-(N-acetyl-beta-glucosaminyl)asparagine amidase activity"/>
    <property type="evidence" value="ECO:0007669"/>
    <property type="project" value="TreeGrafter"/>
</dbReference>
<dbReference type="Gene3D" id="3.30.2080.10">
    <property type="entry name" value="GH92 mannosidase domain"/>
    <property type="match status" value="1"/>
</dbReference>
<name>A0A212JCU9_9BACT</name>
<feature type="chain" id="PRO_5013030171" evidence="5">
    <location>
        <begin position="19"/>
        <end position="759"/>
    </location>
</feature>